<dbReference type="InParanoid" id="A0A7E5WIZ0"/>
<keyword evidence="2" id="KW-0732">Signal</keyword>
<feature type="signal peptide" evidence="2">
    <location>
        <begin position="1"/>
        <end position="22"/>
    </location>
</feature>
<reference evidence="4" key="1">
    <citation type="submission" date="2025-08" db="UniProtKB">
        <authorList>
            <consortium name="RefSeq"/>
        </authorList>
    </citation>
    <scope>IDENTIFICATION</scope>
</reference>
<evidence type="ECO:0000256" key="1">
    <source>
        <dbReference type="SAM" id="MobiDB-lite"/>
    </source>
</evidence>
<dbReference type="KEGG" id="tnl:113503057"/>
<evidence type="ECO:0000313" key="4">
    <source>
        <dbReference type="RefSeq" id="XP_026740664.1"/>
    </source>
</evidence>
<gene>
    <name evidence="4" type="primary">LOC113503057</name>
</gene>
<dbReference type="OrthoDB" id="7479158at2759"/>
<evidence type="ECO:0008006" key="5">
    <source>
        <dbReference type="Google" id="ProtNLM"/>
    </source>
</evidence>
<dbReference type="AlphaFoldDB" id="A0A7E5WIZ0"/>
<protein>
    <recommendedName>
        <fullName evidence="5">GATA zinc finger domain-containing protein 14-like</fullName>
    </recommendedName>
</protein>
<keyword evidence="3" id="KW-1185">Reference proteome</keyword>
<feature type="compositionally biased region" description="Basic and acidic residues" evidence="1">
    <location>
        <begin position="532"/>
        <end position="542"/>
    </location>
</feature>
<accession>A0A7E5WIZ0</accession>
<organism evidence="3 4">
    <name type="scientific">Trichoplusia ni</name>
    <name type="common">Cabbage looper</name>
    <dbReference type="NCBI Taxonomy" id="7111"/>
    <lineage>
        <taxon>Eukaryota</taxon>
        <taxon>Metazoa</taxon>
        <taxon>Ecdysozoa</taxon>
        <taxon>Arthropoda</taxon>
        <taxon>Hexapoda</taxon>
        <taxon>Insecta</taxon>
        <taxon>Pterygota</taxon>
        <taxon>Neoptera</taxon>
        <taxon>Endopterygota</taxon>
        <taxon>Lepidoptera</taxon>
        <taxon>Glossata</taxon>
        <taxon>Ditrysia</taxon>
        <taxon>Noctuoidea</taxon>
        <taxon>Noctuidae</taxon>
        <taxon>Plusiinae</taxon>
        <taxon>Trichoplusia</taxon>
    </lineage>
</organism>
<feature type="compositionally biased region" description="Polar residues" evidence="1">
    <location>
        <begin position="509"/>
        <end position="526"/>
    </location>
</feature>
<name>A0A7E5WIZ0_TRINI</name>
<dbReference type="Proteomes" id="UP000322000">
    <property type="component" value="Chromosome 18"/>
</dbReference>
<feature type="compositionally biased region" description="Acidic residues" evidence="1">
    <location>
        <begin position="449"/>
        <end position="458"/>
    </location>
</feature>
<evidence type="ECO:0000256" key="2">
    <source>
        <dbReference type="SAM" id="SignalP"/>
    </source>
</evidence>
<feature type="region of interest" description="Disordered" evidence="1">
    <location>
        <begin position="446"/>
        <end position="548"/>
    </location>
</feature>
<evidence type="ECO:0000313" key="3">
    <source>
        <dbReference type="Proteomes" id="UP000322000"/>
    </source>
</evidence>
<feature type="chain" id="PRO_5028975772" description="GATA zinc finger domain-containing protein 14-like" evidence="2">
    <location>
        <begin position="23"/>
        <end position="548"/>
    </location>
</feature>
<feature type="compositionally biased region" description="Basic and acidic residues" evidence="1">
    <location>
        <begin position="222"/>
        <end position="247"/>
    </location>
</feature>
<sequence>MFSLIKLLSVLALICIVPISNARRKGKVKHGPSGMNVNESTTCKEFAKYARFNPYSVLDQEWFVFYYWGPPKTIETLVFTFPSANHSKHLHKMFDGNTILPINWKARHILMENHKKEITLLVERGDRGQYWGFILQKARKGQKIRPRDLRLKQIGDNQIIGLMDCDRDSVLAMCKIQEVPPKNRLQDEAARLGYRGRRGKSYLYEGHEWMPIPEADEKHFWAPKPKEKTSQESSKEIESTSKEKLDSEESEESLNFPKDQLKENADAPNQEPVDNKENNNQNRSSHTSNNQTSNNQTSNDQTFNNQTSNDQTSNNQTSYDQTGNNQTSNDQTFNNQTSNDQTSNNQTSNDQTSNNQTSNNQTNNAQTSNDQTNNNLTRNLQVTDNEMDNNQTINNLATEEINNKTIIEESEESNEVPIDDSTDEPDYSLTMDEKIVLNKKLNPRTITEPEVDTEDSELELLTTPEPYTSQSSKKISDEGEDDCKQCFTLKPRQREVKKASPEIPDQTLKDPTNTLSMETKPSSGSFEINYGKVDDDSKKDSSVDNNEV</sequence>
<dbReference type="GeneID" id="113503057"/>
<feature type="compositionally biased region" description="Low complexity" evidence="1">
    <location>
        <begin position="278"/>
        <end position="375"/>
    </location>
</feature>
<feature type="region of interest" description="Disordered" evidence="1">
    <location>
        <begin position="222"/>
        <end position="375"/>
    </location>
</feature>
<proteinExistence type="predicted"/>
<dbReference type="RefSeq" id="XP_026740664.1">
    <property type="nucleotide sequence ID" value="XM_026884863.1"/>
</dbReference>